<feature type="chain" id="PRO_5035923356" description="PhoD-like phosphatase metallophosphatase domain-containing protein" evidence="2">
    <location>
        <begin position="20"/>
        <end position="421"/>
    </location>
</feature>
<proteinExistence type="predicted"/>
<feature type="signal peptide" evidence="2">
    <location>
        <begin position="1"/>
        <end position="19"/>
    </location>
</feature>
<keyword evidence="1" id="KW-0472">Membrane</keyword>
<sequence>MHKKLLIVLLSTLFYTVTAENQLTIAFGSCFKFYRTHDTDVFKRIQSFNPKYFLWLGDAAYIDYMPILGIWRAEQNETKVKEKFDITNDDKYYAQFKQNVIIKGVYDDHDSNENNGGKFNPLKESAKQLYLDFIGEPKDSPLRKQDGIYQSFYADQYNKILIVMTDARYNSDKFTGDSLGDNQWKWLEQQFQIESQLIIMTSGVQVMHDDRNGPETWFIWSKQKLYALIKKYNKPIIFLSGDVHYSEIMKYPCPHRLGQNLYEFSSSGMTFANYDHIPFVSLIFQFLFPNTFSSYEDHYYKSNFGILKIITDDQHQPIKIQYETHSSEDSSIVLQKTIQIEELQKQNYDESQSCILDVSIKDRQMQNYILRINENLLIVISSLFIVLLFIIFLIYNIISYVSKFQELYKEIQKNKQKFKQE</sequence>
<dbReference type="AlphaFoldDB" id="A0A8S1NPC7"/>
<comment type="caution">
    <text evidence="3">The sequence shown here is derived from an EMBL/GenBank/DDBJ whole genome shotgun (WGS) entry which is preliminary data.</text>
</comment>
<keyword evidence="4" id="KW-1185">Reference proteome</keyword>
<evidence type="ECO:0000256" key="1">
    <source>
        <dbReference type="SAM" id="Phobius"/>
    </source>
</evidence>
<dbReference type="CDD" id="cd07389">
    <property type="entry name" value="MPP_PhoD"/>
    <property type="match status" value="1"/>
</dbReference>
<evidence type="ECO:0000256" key="2">
    <source>
        <dbReference type="SAM" id="SignalP"/>
    </source>
</evidence>
<dbReference type="EMBL" id="CAJJDM010000091">
    <property type="protein sequence ID" value="CAD8091443.1"/>
    <property type="molecule type" value="Genomic_DNA"/>
</dbReference>
<name>A0A8S1NPC7_PARPR</name>
<dbReference type="PANTHER" id="PTHR33987">
    <property type="entry name" value="CALCINEURIN-LIKE METALLO-PHOSPHOESTERASE SUPERFAMILY PROTEIN"/>
    <property type="match status" value="1"/>
</dbReference>
<evidence type="ECO:0000313" key="4">
    <source>
        <dbReference type="Proteomes" id="UP000688137"/>
    </source>
</evidence>
<evidence type="ECO:0000313" key="3">
    <source>
        <dbReference type="EMBL" id="CAD8091443.1"/>
    </source>
</evidence>
<keyword evidence="1" id="KW-1133">Transmembrane helix</keyword>
<dbReference type="Proteomes" id="UP000688137">
    <property type="component" value="Unassembled WGS sequence"/>
</dbReference>
<protein>
    <recommendedName>
        <fullName evidence="5">PhoD-like phosphatase metallophosphatase domain-containing protein</fullName>
    </recommendedName>
</protein>
<feature type="transmembrane region" description="Helical" evidence="1">
    <location>
        <begin position="376"/>
        <end position="398"/>
    </location>
</feature>
<organism evidence="3 4">
    <name type="scientific">Paramecium primaurelia</name>
    <dbReference type="NCBI Taxonomy" id="5886"/>
    <lineage>
        <taxon>Eukaryota</taxon>
        <taxon>Sar</taxon>
        <taxon>Alveolata</taxon>
        <taxon>Ciliophora</taxon>
        <taxon>Intramacronucleata</taxon>
        <taxon>Oligohymenophorea</taxon>
        <taxon>Peniculida</taxon>
        <taxon>Parameciidae</taxon>
        <taxon>Paramecium</taxon>
    </lineage>
</organism>
<keyword evidence="1" id="KW-0812">Transmembrane</keyword>
<evidence type="ECO:0008006" key="5">
    <source>
        <dbReference type="Google" id="ProtNLM"/>
    </source>
</evidence>
<keyword evidence="2" id="KW-0732">Signal</keyword>
<gene>
    <name evidence="3" type="ORF">PPRIM_AZ9-3.1.T0880070</name>
</gene>
<dbReference type="PANTHER" id="PTHR33987:SF1">
    <property type="entry name" value="CALCINEURIN-LIKE METALLO-PHOSPHOESTERASE SUPERFAMILY PROTEIN"/>
    <property type="match status" value="1"/>
</dbReference>
<accession>A0A8S1NPC7</accession>
<dbReference type="InterPro" id="IPR018946">
    <property type="entry name" value="PhoD-like_MPP"/>
</dbReference>
<reference evidence="3" key="1">
    <citation type="submission" date="2021-01" db="EMBL/GenBank/DDBJ databases">
        <authorList>
            <consortium name="Genoscope - CEA"/>
            <person name="William W."/>
        </authorList>
    </citation>
    <scope>NUCLEOTIDE SEQUENCE</scope>
</reference>